<accession>A0ABV5BRC3</accession>
<dbReference type="NCBIfam" id="TIGR03696">
    <property type="entry name" value="Rhs_assc_core"/>
    <property type="match status" value="1"/>
</dbReference>
<name>A0ABV5BRC3_9LEPT</name>
<dbReference type="InterPro" id="IPR022385">
    <property type="entry name" value="Rhs_assc_core"/>
</dbReference>
<reference evidence="3 4" key="1">
    <citation type="submission" date="2024-09" db="EMBL/GenBank/DDBJ databases">
        <title>Taxonomic and Genotyping Characterization of Leptospira Strains isolated from Multiple Sources in Colombia highlights the importance of intermediate species.</title>
        <authorList>
            <person name="Torres Higuera L."/>
            <person name="Rojas Tapias D."/>
            <person name="Jimenez Velasquez S."/>
            <person name="Renjifo Ibanez C."/>
        </authorList>
    </citation>
    <scope>NUCLEOTIDE SEQUENCE [LARGE SCALE GENOMIC DNA]</scope>
    <source>
        <strain evidence="3 4">Lep080</strain>
    </source>
</reference>
<dbReference type="PANTHER" id="PTHR32305:SF15">
    <property type="entry name" value="PROTEIN RHSA-RELATED"/>
    <property type="match status" value="1"/>
</dbReference>
<evidence type="ECO:0000313" key="3">
    <source>
        <dbReference type="EMBL" id="MFB5737863.1"/>
    </source>
</evidence>
<protein>
    <submittedName>
        <fullName evidence="3">RHS repeat-associated core domain-containing protein</fullName>
    </submittedName>
</protein>
<dbReference type="RefSeq" id="WP_375517455.1">
    <property type="nucleotide sequence ID" value="NZ_JBHILJ010000009.1"/>
</dbReference>
<feature type="domain" description="Teneurin-like YD-shell" evidence="2">
    <location>
        <begin position="89"/>
        <end position="195"/>
    </location>
</feature>
<dbReference type="Pfam" id="PF25023">
    <property type="entry name" value="TEN_YD-shell"/>
    <property type="match status" value="1"/>
</dbReference>
<evidence type="ECO:0000259" key="2">
    <source>
        <dbReference type="Pfam" id="PF25023"/>
    </source>
</evidence>
<comment type="caution">
    <text evidence="3">The sequence shown here is derived from an EMBL/GenBank/DDBJ whole genome shotgun (WGS) entry which is preliminary data.</text>
</comment>
<dbReference type="InterPro" id="IPR050708">
    <property type="entry name" value="T6SS_VgrG/RHS"/>
</dbReference>
<dbReference type="Proteomes" id="UP001580391">
    <property type="component" value="Unassembled WGS sequence"/>
</dbReference>
<keyword evidence="1" id="KW-0677">Repeat</keyword>
<evidence type="ECO:0000256" key="1">
    <source>
        <dbReference type="ARBA" id="ARBA00022737"/>
    </source>
</evidence>
<proteinExistence type="predicted"/>
<sequence length="466" mass="52334">MKVTSEDIVHPVRGSKLRIPGEGVAKSACGGCSEGETSPYSVPYRYATVGRYWYDEGGFRVRRRALVPSGAGSKNQEVLYPSKFYGLEYNEETNILSSINNVYLNGVRIAALNEEGTAAYFLTDQVDSVAHVLDEGGHTLSRMQYEPYGETLVQRGNQDLVPKYNSQELDRETNFYFYNARYYDPQIGRFTSADTMIDGARSTQGWNRFSYVAGNPIRYKDPTGHLAITKSGAIHLDKTSDTLASAAKLGGYSSWNEAANVLGIRDRYTNTGKWKQGSKPIVGITLKLKQFPPPRMKTGPAINIRGTRTFSDRLTRFSQRVSFIAKTTYDWAMAKGEEDRIITDPVITDALRDAPNTIKARDYFYKKYKDQRDLRGASVTDYDGKFGLKGLLDAGMDPVEQFIGNYKTDIYSNGKELIFKQTNITSVQSLLYDKGPNWKRDDPAGPYGGNMKQTYIWKEAIDYSAK</sequence>
<dbReference type="InterPro" id="IPR056823">
    <property type="entry name" value="TEN-like_YD-shell"/>
</dbReference>
<organism evidence="3 4">
    <name type="scientific">Leptospira wolffii</name>
    <dbReference type="NCBI Taxonomy" id="409998"/>
    <lineage>
        <taxon>Bacteria</taxon>
        <taxon>Pseudomonadati</taxon>
        <taxon>Spirochaetota</taxon>
        <taxon>Spirochaetia</taxon>
        <taxon>Leptospirales</taxon>
        <taxon>Leptospiraceae</taxon>
        <taxon>Leptospira</taxon>
    </lineage>
</organism>
<dbReference type="PANTHER" id="PTHR32305">
    <property type="match status" value="1"/>
</dbReference>
<dbReference type="Gene3D" id="2.180.10.10">
    <property type="entry name" value="RHS repeat-associated core"/>
    <property type="match status" value="1"/>
</dbReference>
<keyword evidence="4" id="KW-1185">Reference proteome</keyword>
<dbReference type="EMBL" id="JBHILJ010000009">
    <property type="protein sequence ID" value="MFB5737863.1"/>
    <property type="molecule type" value="Genomic_DNA"/>
</dbReference>
<evidence type="ECO:0000313" key="4">
    <source>
        <dbReference type="Proteomes" id="UP001580391"/>
    </source>
</evidence>
<gene>
    <name evidence="3" type="ORF">ACE5IX_15165</name>
</gene>